<proteinExistence type="predicted"/>
<dbReference type="Pfam" id="PF07452">
    <property type="entry name" value="CHRD"/>
    <property type="match status" value="1"/>
</dbReference>
<feature type="domain" description="CHRD" evidence="1">
    <location>
        <begin position="84"/>
        <end position="234"/>
    </location>
</feature>
<name>A0AB34L071_9PEZI</name>
<evidence type="ECO:0000313" key="3">
    <source>
        <dbReference type="Proteomes" id="UP000803884"/>
    </source>
</evidence>
<reference evidence="2 3" key="1">
    <citation type="journal article" date="2020" name="Microbiol. Resour. Announc.">
        <title>Draft Genome Sequence of a Cladosporium Species Isolated from the Mesophotic Ascidian Didemnum maculosum.</title>
        <authorList>
            <person name="Gioti A."/>
            <person name="Siaperas R."/>
            <person name="Nikolaivits E."/>
            <person name="Le Goff G."/>
            <person name="Ouazzani J."/>
            <person name="Kotoulas G."/>
            <person name="Topakas E."/>
        </authorList>
    </citation>
    <scope>NUCLEOTIDE SEQUENCE [LARGE SCALE GENOMIC DNA]</scope>
    <source>
        <strain evidence="2 3">TM138-S3</strain>
    </source>
</reference>
<dbReference type="InterPro" id="IPR010895">
    <property type="entry name" value="CHRD"/>
</dbReference>
<evidence type="ECO:0000259" key="1">
    <source>
        <dbReference type="SMART" id="SM00754"/>
    </source>
</evidence>
<sequence>MRSLMLFMVHGSGEEVAHQPNQTSLFTDQQHQHHTSVKMKFSLAVAASMAASAMATPIWGQHWGQKWGNKQEEVAKKGPFKFTSTYEVKATPDQVVNATNAYTGGLAGASGLYKFGLNSDENVICYNITLYNFRGDYQSPASTATHIHEAAKGKSGPPRIAFPNPQPICDGVRRSIGCIQGTKDGFVTGVKNMTTGIDAGFGFQVKRIEDNPAGFFADVHSSLAVPGAVRGQIA</sequence>
<dbReference type="AlphaFoldDB" id="A0AB34L071"/>
<dbReference type="RefSeq" id="XP_069233520.1">
    <property type="nucleotide sequence ID" value="XM_069369420.1"/>
</dbReference>
<dbReference type="EMBL" id="JAAQHG020000002">
    <property type="protein sequence ID" value="KAL1590415.1"/>
    <property type="molecule type" value="Genomic_DNA"/>
</dbReference>
<organism evidence="2 3">
    <name type="scientific">Cladosporium halotolerans</name>
    <dbReference type="NCBI Taxonomy" id="1052096"/>
    <lineage>
        <taxon>Eukaryota</taxon>
        <taxon>Fungi</taxon>
        <taxon>Dikarya</taxon>
        <taxon>Ascomycota</taxon>
        <taxon>Pezizomycotina</taxon>
        <taxon>Dothideomycetes</taxon>
        <taxon>Dothideomycetidae</taxon>
        <taxon>Cladosporiales</taxon>
        <taxon>Cladosporiaceae</taxon>
        <taxon>Cladosporium</taxon>
    </lineage>
</organism>
<accession>A0AB34L071</accession>
<dbReference type="SMART" id="SM00754">
    <property type="entry name" value="CHRD"/>
    <property type="match status" value="1"/>
</dbReference>
<comment type="caution">
    <text evidence="2">The sequence shown here is derived from an EMBL/GenBank/DDBJ whole genome shotgun (WGS) entry which is preliminary data.</text>
</comment>
<dbReference type="Proteomes" id="UP000803884">
    <property type="component" value="Unassembled WGS sequence"/>
</dbReference>
<keyword evidence="3" id="KW-1185">Reference proteome</keyword>
<evidence type="ECO:0000313" key="2">
    <source>
        <dbReference type="EMBL" id="KAL1590415.1"/>
    </source>
</evidence>
<gene>
    <name evidence="2" type="ORF">WHR41_00814</name>
</gene>
<protein>
    <recommendedName>
        <fullName evidence="1">CHRD domain-containing protein</fullName>
    </recommendedName>
</protein>
<dbReference type="GeneID" id="96002258"/>